<evidence type="ECO:0000313" key="5">
    <source>
        <dbReference type="Proteomes" id="UP000658997"/>
    </source>
</evidence>
<feature type="compositionally biased region" description="Polar residues" evidence="1">
    <location>
        <begin position="90"/>
        <end position="99"/>
    </location>
</feature>
<dbReference type="Proteomes" id="UP000179920">
    <property type="component" value="Chromosome XVII"/>
</dbReference>
<evidence type="ECO:0000256" key="1">
    <source>
        <dbReference type="SAM" id="MobiDB-lite"/>
    </source>
</evidence>
<dbReference type="EMBL" id="LT558133">
    <property type="protein sequence ID" value="SAM85265.1"/>
    <property type="molecule type" value="Genomic_DNA"/>
</dbReference>
<reference evidence="3" key="3">
    <citation type="submission" date="2018-08" db="EMBL/GenBank/DDBJ databases">
        <authorList>
            <person name="Guldener U."/>
        </authorList>
    </citation>
    <scope>NUCLEOTIDE SEQUENCE</scope>
    <source>
        <strain evidence="3">UB2</strain>
    </source>
</reference>
<reference evidence="2" key="2">
    <citation type="submission" date="2016-04" db="EMBL/GenBank/DDBJ databases">
        <authorList>
            <person name="Evans L.H."/>
            <person name="Alamgir A."/>
            <person name="Owens N."/>
            <person name="Weber N.D."/>
            <person name="Virtaneva K."/>
            <person name="Barbian K."/>
            <person name="Babar A."/>
            <person name="Rosenke K."/>
        </authorList>
    </citation>
    <scope>NUCLEOTIDE SEQUENCE</scope>
    <source>
        <strain evidence="2">UB2112</strain>
    </source>
</reference>
<feature type="compositionally biased region" description="Low complexity" evidence="1">
    <location>
        <begin position="48"/>
        <end position="58"/>
    </location>
</feature>
<keyword evidence="5" id="KW-1185">Reference proteome</keyword>
<gene>
    <name evidence="3" type="ORF">UBRO2_01479</name>
    <name evidence="2" type="ORF">UBRO_07517</name>
</gene>
<reference evidence="4" key="1">
    <citation type="submission" date="2016-04" db="EMBL/GenBank/DDBJ databases">
        <authorList>
            <person name="Guldener U."/>
            <person name="Guldener U."/>
        </authorList>
    </citation>
    <scope>NUCLEOTIDE SEQUENCE [LARGE SCALE GENOMIC DNA]</scope>
    <source>
        <strain evidence="4">UB2112</strain>
    </source>
</reference>
<feature type="compositionally biased region" description="Polar residues" evidence="1">
    <location>
        <begin position="1"/>
        <end position="11"/>
    </location>
</feature>
<protein>
    <submittedName>
        <fullName evidence="2">Uncharacterized protein</fullName>
    </submittedName>
</protein>
<proteinExistence type="predicted"/>
<accession>A0A1K0GB62</accession>
<dbReference type="AlphaFoldDB" id="A0A1K0GB62"/>
<name>A0A1K0GB62_9BASI</name>
<feature type="compositionally biased region" description="Basic and acidic residues" evidence="1">
    <location>
        <begin position="101"/>
        <end position="115"/>
    </location>
</feature>
<feature type="region of interest" description="Disordered" evidence="1">
    <location>
        <begin position="1"/>
        <end position="115"/>
    </location>
</feature>
<sequence>MGSCFSTTKTFQGKGRTLNEPSPATAASKATAKADTGRRLGGAAPSFSQAAAGTAGTSDADREARAKAAERRMSQQVSKGTPASGKLSKQLEQQKNTNPHDLAKEEDGPSRVVWD</sequence>
<dbReference type="Proteomes" id="UP000658997">
    <property type="component" value="Unassembled WGS sequence"/>
</dbReference>
<dbReference type="OrthoDB" id="2556068at2759"/>
<organism evidence="2 4">
    <name type="scientific">Ustilago bromivora</name>
    <dbReference type="NCBI Taxonomy" id="307758"/>
    <lineage>
        <taxon>Eukaryota</taxon>
        <taxon>Fungi</taxon>
        <taxon>Dikarya</taxon>
        <taxon>Basidiomycota</taxon>
        <taxon>Ustilaginomycotina</taxon>
        <taxon>Ustilaginomycetes</taxon>
        <taxon>Ustilaginales</taxon>
        <taxon>Ustilaginaceae</taxon>
        <taxon>Ustilago</taxon>
    </lineage>
</organism>
<feature type="compositionally biased region" description="Low complexity" evidence="1">
    <location>
        <begin position="21"/>
        <end position="34"/>
    </location>
</feature>
<dbReference type="EMBL" id="ULHB01000019">
    <property type="protein sequence ID" value="SYW76642.1"/>
    <property type="molecule type" value="Genomic_DNA"/>
</dbReference>
<feature type="compositionally biased region" description="Basic and acidic residues" evidence="1">
    <location>
        <begin position="59"/>
        <end position="73"/>
    </location>
</feature>
<evidence type="ECO:0000313" key="3">
    <source>
        <dbReference type="EMBL" id="SYW76642.1"/>
    </source>
</evidence>
<evidence type="ECO:0000313" key="2">
    <source>
        <dbReference type="EMBL" id="SAM85265.1"/>
    </source>
</evidence>
<evidence type="ECO:0000313" key="4">
    <source>
        <dbReference type="Proteomes" id="UP000179920"/>
    </source>
</evidence>